<evidence type="ECO:0000313" key="4">
    <source>
        <dbReference type="Proteomes" id="UP000576393"/>
    </source>
</evidence>
<evidence type="ECO:0000256" key="1">
    <source>
        <dbReference type="ARBA" id="ARBA00022801"/>
    </source>
</evidence>
<dbReference type="SUPFAM" id="SSF81606">
    <property type="entry name" value="PP2C-like"/>
    <property type="match status" value="1"/>
</dbReference>
<dbReference type="SMART" id="SM00331">
    <property type="entry name" value="PP2C_SIG"/>
    <property type="match status" value="1"/>
</dbReference>
<comment type="caution">
    <text evidence="3">The sequence shown here is derived from an EMBL/GenBank/DDBJ whole genome shotgun (WGS) entry which is preliminary data.</text>
</comment>
<name>A0A852V704_9ACTN</name>
<gene>
    <name evidence="3" type="ORF">HDA43_006466</name>
</gene>
<dbReference type="AlphaFoldDB" id="A0A852V704"/>
<dbReference type="InterPro" id="IPR029016">
    <property type="entry name" value="GAF-like_dom_sf"/>
</dbReference>
<organism evidence="3 4">
    <name type="scientific">Streptosporangium sandarakinum</name>
    <dbReference type="NCBI Taxonomy" id="1260955"/>
    <lineage>
        <taxon>Bacteria</taxon>
        <taxon>Bacillati</taxon>
        <taxon>Actinomycetota</taxon>
        <taxon>Actinomycetes</taxon>
        <taxon>Streptosporangiales</taxon>
        <taxon>Streptosporangiaceae</taxon>
        <taxon>Streptosporangium</taxon>
    </lineage>
</organism>
<keyword evidence="4" id="KW-1185">Reference proteome</keyword>
<evidence type="ECO:0000313" key="3">
    <source>
        <dbReference type="EMBL" id="NYF44239.1"/>
    </source>
</evidence>
<dbReference type="Proteomes" id="UP000576393">
    <property type="component" value="Unassembled WGS sequence"/>
</dbReference>
<dbReference type="InterPro" id="IPR052016">
    <property type="entry name" value="Bact_Sigma-Reg"/>
</dbReference>
<reference evidence="3 4" key="1">
    <citation type="submission" date="2020-07" db="EMBL/GenBank/DDBJ databases">
        <title>Sequencing the genomes of 1000 actinobacteria strains.</title>
        <authorList>
            <person name="Klenk H.-P."/>
        </authorList>
    </citation>
    <scope>NUCLEOTIDE SEQUENCE [LARGE SCALE GENOMIC DNA]</scope>
    <source>
        <strain evidence="3 4">DSM 45763</strain>
    </source>
</reference>
<dbReference type="SUPFAM" id="SSF55781">
    <property type="entry name" value="GAF domain-like"/>
    <property type="match status" value="1"/>
</dbReference>
<dbReference type="Pfam" id="PF07228">
    <property type="entry name" value="SpoIIE"/>
    <property type="match status" value="1"/>
</dbReference>
<protein>
    <submittedName>
        <fullName evidence="3">Serine phosphatase RsbU (Regulator of sigma subunit)</fullName>
    </submittedName>
</protein>
<dbReference type="PANTHER" id="PTHR43156">
    <property type="entry name" value="STAGE II SPORULATION PROTEIN E-RELATED"/>
    <property type="match status" value="1"/>
</dbReference>
<feature type="domain" description="PPM-type phosphatase" evidence="2">
    <location>
        <begin position="184"/>
        <end position="400"/>
    </location>
</feature>
<dbReference type="InterPro" id="IPR001932">
    <property type="entry name" value="PPM-type_phosphatase-like_dom"/>
</dbReference>
<dbReference type="EMBL" id="JACCCO010000003">
    <property type="protein sequence ID" value="NYF44239.1"/>
    <property type="molecule type" value="Genomic_DNA"/>
</dbReference>
<dbReference type="InterPro" id="IPR036457">
    <property type="entry name" value="PPM-type-like_dom_sf"/>
</dbReference>
<dbReference type="RefSeq" id="WP_246424768.1">
    <property type="nucleotide sequence ID" value="NZ_JACCCO010000003.1"/>
</dbReference>
<sequence length="410" mass="45376">MTDTPRDTARMLTGLLAASHLVALERLPSLVNEHAAHAGLFDVRMYIADLQKEVLRLLTGRGLDAAGNEGPGPEDLRVDTTLAGRAFQEVRILPKTDDDGRVEWWWVPLLNGTERLGVIRVSARTPDDQALSDIKALASLIALIIESKRGHSDSYARLVRTRPMNVAAEMQWNLMPLQTFANEDVAISAAQEPAYEVGGDAFDYAVADDTVHLALFDAMGHDTAAGITASLAVSACRNSRRQGADLVEASKNVERVLVEQFGRAQRFATAILAHLDTATGELTWVNRGHHPPVLIRDSRWVGTLDCRPAHPMGLDLGLPVTLCKEQLEPGDRLLFYTDGIIEARDHEGREFGLERFVDFVVRQNSAGLPISETLRRLVHQLLEYHERKLQDDATVLFAEWRGSAQRALHL</sequence>
<dbReference type="PANTHER" id="PTHR43156:SF2">
    <property type="entry name" value="STAGE II SPORULATION PROTEIN E"/>
    <property type="match status" value="1"/>
</dbReference>
<dbReference type="GO" id="GO:0016791">
    <property type="term" value="F:phosphatase activity"/>
    <property type="evidence" value="ECO:0007669"/>
    <property type="project" value="TreeGrafter"/>
</dbReference>
<dbReference type="PROSITE" id="PS51746">
    <property type="entry name" value="PPM_2"/>
    <property type="match status" value="1"/>
</dbReference>
<dbReference type="Gene3D" id="3.30.450.40">
    <property type="match status" value="1"/>
</dbReference>
<proteinExistence type="predicted"/>
<dbReference type="Gene3D" id="3.60.40.10">
    <property type="entry name" value="PPM-type phosphatase domain"/>
    <property type="match status" value="1"/>
</dbReference>
<evidence type="ECO:0000259" key="2">
    <source>
        <dbReference type="PROSITE" id="PS51746"/>
    </source>
</evidence>
<keyword evidence="1" id="KW-0378">Hydrolase</keyword>
<accession>A0A852V704</accession>